<dbReference type="FunCoup" id="A0A6I8P2B8">
    <property type="interactions" value="1320"/>
</dbReference>
<evidence type="ECO:0000256" key="4">
    <source>
        <dbReference type="ARBA" id="ARBA00022604"/>
    </source>
</evidence>
<reference evidence="7" key="3">
    <citation type="submission" date="2025-09" db="UniProtKB">
        <authorList>
            <consortium name="Ensembl"/>
        </authorList>
    </citation>
    <scope>IDENTIFICATION</scope>
    <source>
        <strain evidence="7">Glennie</strain>
    </source>
</reference>
<accession>A0A6I8P2B8</accession>
<dbReference type="Ensembl" id="ENSOANT00000052155.1">
    <property type="protein sequence ID" value="ENSOANP00000047970.1"/>
    <property type="gene ID" value="ENSOANG00000037418.1"/>
</dbReference>
<comment type="similarity">
    <text evidence="2">Belongs to the MCTS1 family.</text>
</comment>
<dbReference type="InterPro" id="IPR015947">
    <property type="entry name" value="PUA-like_sf"/>
</dbReference>
<evidence type="ECO:0000313" key="8">
    <source>
        <dbReference type="Proteomes" id="UP000002279"/>
    </source>
</evidence>
<dbReference type="GO" id="GO:0005737">
    <property type="term" value="C:cytoplasm"/>
    <property type="evidence" value="ECO:0007669"/>
    <property type="project" value="UniProtKB-SubCell"/>
</dbReference>
<dbReference type="InterPro" id="IPR004521">
    <property type="entry name" value="Uncharacterised_CHP00451"/>
</dbReference>
<dbReference type="SMART" id="SM00359">
    <property type="entry name" value="PUA"/>
    <property type="match status" value="1"/>
</dbReference>
<dbReference type="SUPFAM" id="SSF88697">
    <property type="entry name" value="PUA domain-like"/>
    <property type="match status" value="1"/>
</dbReference>
<dbReference type="CDD" id="cd21155">
    <property type="entry name" value="PUA_MCTS-1-like"/>
    <property type="match status" value="1"/>
</dbReference>
<dbReference type="InParanoid" id="A0A6I8P2B8"/>
<dbReference type="FunFam" id="3.10.400.20:FF:000001">
    <property type="entry name" value="Malignant T-cell-amplified sequence 1"/>
    <property type="match status" value="1"/>
</dbReference>
<dbReference type="Proteomes" id="UP000002279">
    <property type="component" value="Chromosome 6"/>
</dbReference>
<evidence type="ECO:0000259" key="6">
    <source>
        <dbReference type="SMART" id="SM00359"/>
    </source>
</evidence>
<evidence type="ECO:0000256" key="1">
    <source>
        <dbReference type="ARBA" id="ARBA00004496"/>
    </source>
</evidence>
<keyword evidence="8" id="KW-1185">Reference proteome</keyword>
<reference evidence="7" key="2">
    <citation type="submission" date="2025-08" db="UniProtKB">
        <authorList>
            <consortium name="Ensembl"/>
        </authorList>
    </citation>
    <scope>IDENTIFICATION</scope>
    <source>
        <strain evidence="7">Glennie</strain>
    </source>
</reference>
<keyword evidence="3" id="KW-0963">Cytoplasm</keyword>
<comment type="subcellular location">
    <subcellularLocation>
        <location evidence="1">Cytoplasm</location>
    </subcellularLocation>
</comment>
<dbReference type="AlphaFoldDB" id="A0A6I8P2B8"/>
<dbReference type="InterPro" id="IPR016437">
    <property type="entry name" value="MCT-1/Tma20"/>
</dbReference>
<dbReference type="PROSITE" id="PS50890">
    <property type="entry name" value="PUA"/>
    <property type="match status" value="1"/>
</dbReference>
<evidence type="ECO:0000256" key="5">
    <source>
        <dbReference type="SAM" id="MobiDB-lite"/>
    </source>
</evidence>
<evidence type="ECO:0000256" key="3">
    <source>
        <dbReference type="ARBA" id="ARBA00022490"/>
    </source>
</evidence>
<feature type="compositionally biased region" description="Low complexity" evidence="5">
    <location>
        <begin position="84"/>
        <end position="101"/>
    </location>
</feature>
<keyword evidence="4" id="KW-0341">Growth regulation</keyword>
<dbReference type="PANTHER" id="PTHR22798">
    <property type="entry name" value="MCT-1 PROTEIN"/>
    <property type="match status" value="1"/>
</dbReference>
<dbReference type="InterPro" id="IPR041366">
    <property type="entry name" value="Pre-PUA"/>
</dbReference>
<dbReference type="GO" id="GO:0003723">
    <property type="term" value="F:RNA binding"/>
    <property type="evidence" value="ECO:0007669"/>
    <property type="project" value="InterPro"/>
</dbReference>
<organism evidence="7 8">
    <name type="scientific">Ornithorhynchus anatinus</name>
    <name type="common">Duckbill platypus</name>
    <dbReference type="NCBI Taxonomy" id="9258"/>
    <lineage>
        <taxon>Eukaryota</taxon>
        <taxon>Metazoa</taxon>
        <taxon>Chordata</taxon>
        <taxon>Craniata</taxon>
        <taxon>Vertebrata</taxon>
        <taxon>Euteleostomi</taxon>
        <taxon>Mammalia</taxon>
        <taxon>Monotremata</taxon>
        <taxon>Ornithorhynchidae</taxon>
        <taxon>Ornithorhynchus</taxon>
    </lineage>
</organism>
<dbReference type="Gene3D" id="3.10.400.20">
    <property type="match status" value="1"/>
</dbReference>
<evidence type="ECO:0000313" key="7">
    <source>
        <dbReference type="Ensembl" id="ENSOANP00000047970.1"/>
    </source>
</evidence>
<dbReference type="GO" id="GO:0002188">
    <property type="term" value="P:translation reinitiation"/>
    <property type="evidence" value="ECO:0007669"/>
    <property type="project" value="UniProtKB-ARBA"/>
</dbReference>
<dbReference type="GeneTree" id="ENSGT00550000074964"/>
<dbReference type="GO" id="GO:0001731">
    <property type="term" value="P:formation of translation preinitiation complex"/>
    <property type="evidence" value="ECO:0000318"/>
    <property type="project" value="GO_Central"/>
</dbReference>
<dbReference type="NCBIfam" id="TIGR00451">
    <property type="entry name" value="unchar_dom_2"/>
    <property type="match status" value="1"/>
</dbReference>
<dbReference type="Bgee" id="ENSOANG00000037418">
    <property type="expression patterns" value="Expressed in endometrium and 7 other cell types or tissues"/>
</dbReference>
<dbReference type="PANTHER" id="PTHR22798:SF0">
    <property type="entry name" value="MALIGNANT T-CELL-AMPLIFIED SEQUENCE 1"/>
    <property type="match status" value="1"/>
</dbReference>
<dbReference type="Pfam" id="PF17832">
    <property type="entry name" value="Pre-PUA"/>
    <property type="match status" value="1"/>
</dbReference>
<feature type="region of interest" description="Disordered" evidence="5">
    <location>
        <begin position="1"/>
        <end position="134"/>
    </location>
</feature>
<dbReference type="Pfam" id="PF01472">
    <property type="entry name" value="PUA"/>
    <property type="match status" value="1"/>
</dbReference>
<dbReference type="CDD" id="cd11609">
    <property type="entry name" value="MCT1_N"/>
    <property type="match status" value="1"/>
</dbReference>
<sequence length="325" mass="34586">RPAAGSPRGPQGKRAGGAGLRPAALSPLVRSDPPAPSPRGAGLRPAARSPLVRSDPTAPSRGRAGPRPAALSSLVRSAPPAPFPRGAGPRPAALSPLVRSAPPAPSPRGRGLQRGRGEVGKGAGPGRPPGSLETVTAIKAPTAKGPRRFDEKENVSNCIQLKTSVIKGIKNQLIDQFPGIEPWLNQIMPKKDPVKIVRCHEHIEILTVNGELLFFRQREGTFYPTLRLLHKYPFILPHQQVDKGAIKFVLSGANIMCPGLTSPGAKLYPAASDTVVAIMAEGKQHALCVGVMKMSADDIEKVNKGIGIENIHYLNDGLWHMKTYK</sequence>
<gene>
    <name evidence="7" type="primary">MCTS1</name>
</gene>
<evidence type="ECO:0000256" key="2">
    <source>
        <dbReference type="ARBA" id="ARBA00008955"/>
    </source>
</evidence>
<proteinExistence type="inferred from homology"/>
<name>A0A6I8P2B8_ORNAN</name>
<reference evidence="7 8" key="1">
    <citation type="journal article" date="2008" name="Nature">
        <title>Genome analysis of the platypus reveals unique signatures of evolution.</title>
        <authorList>
            <person name="Warren W.C."/>
            <person name="Hillier L.W."/>
            <person name="Marshall Graves J.A."/>
            <person name="Birney E."/>
            <person name="Ponting C.P."/>
            <person name="Grutzner F."/>
            <person name="Belov K."/>
            <person name="Miller W."/>
            <person name="Clarke L."/>
            <person name="Chinwalla A.T."/>
            <person name="Yang S.P."/>
            <person name="Heger A."/>
            <person name="Locke D.P."/>
            <person name="Miethke P."/>
            <person name="Waters P.D."/>
            <person name="Veyrunes F."/>
            <person name="Fulton L."/>
            <person name="Fulton B."/>
            <person name="Graves T."/>
            <person name="Wallis J."/>
            <person name="Puente X.S."/>
            <person name="Lopez-Otin C."/>
            <person name="Ordonez G.R."/>
            <person name="Eichler E.E."/>
            <person name="Chen L."/>
            <person name="Cheng Z."/>
            <person name="Deakin J.E."/>
            <person name="Alsop A."/>
            <person name="Thompson K."/>
            <person name="Kirby P."/>
            <person name="Papenfuss A.T."/>
            <person name="Wakefield M.J."/>
            <person name="Olender T."/>
            <person name="Lancet D."/>
            <person name="Huttley G.A."/>
            <person name="Smit A.F."/>
            <person name="Pask A."/>
            <person name="Temple-Smith P."/>
            <person name="Batzer M.A."/>
            <person name="Walker J.A."/>
            <person name="Konkel M.K."/>
            <person name="Harris R.S."/>
            <person name="Whittington C.M."/>
            <person name="Wong E.S."/>
            <person name="Gemmell N.J."/>
            <person name="Buschiazzo E."/>
            <person name="Vargas Jentzsch I.M."/>
            <person name="Merkel A."/>
            <person name="Schmitz J."/>
            <person name="Zemann A."/>
            <person name="Churakov G."/>
            <person name="Kriegs J.O."/>
            <person name="Brosius J."/>
            <person name="Murchison E.P."/>
            <person name="Sachidanandam R."/>
            <person name="Smith C."/>
            <person name="Hannon G.J."/>
            <person name="Tsend-Ayush E."/>
            <person name="McMillan D."/>
            <person name="Attenborough R."/>
            <person name="Rens W."/>
            <person name="Ferguson-Smith M."/>
            <person name="Lefevre C.M."/>
            <person name="Sharp J.A."/>
            <person name="Nicholas K.R."/>
            <person name="Ray D.A."/>
            <person name="Kube M."/>
            <person name="Reinhardt R."/>
            <person name="Pringle T.H."/>
            <person name="Taylor J."/>
            <person name="Jones R.C."/>
            <person name="Nixon B."/>
            <person name="Dacheux J.L."/>
            <person name="Niwa H."/>
            <person name="Sekita Y."/>
            <person name="Huang X."/>
            <person name="Stark A."/>
            <person name="Kheradpour P."/>
            <person name="Kellis M."/>
            <person name="Flicek P."/>
            <person name="Chen Y."/>
            <person name="Webber C."/>
            <person name="Hardison R."/>
            <person name="Nelson J."/>
            <person name="Hallsworth-Pepin K."/>
            <person name="Delehaunty K."/>
            <person name="Markovic C."/>
            <person name="Minx P."/>
            <person name="Feng Y."/>
            <person name="Kremitzki C."/>
            <person name="Mitreva M."/>
            <person name="Glasscock J."/>
            <person name="Wylie T."/>
            <person name="Wohldmann P."/>
            <person name="Thiru P."/>
            <person name="Nhan M.N."/>
            <person name="Pohl C.S."/>
            <person name="Smith S.M."/>
            <person name="Hou S."/>
            <person name="Nefedov M."/>
            <person name="de Jong P.J."/>
            <person name="Renfree M.B."/>
            <person name="Mardis E.R."/>
            <person name="Wilson R.K."/>
        </authorList>
    </citation>
    <scope>NUCLEOTIDE SEQUENCE [LARGE SCALE GENOMIC DNA]</scope>
    <source>
        <strain evidence="7 8">Glennie</strain>
    </source>
</reference>
<dbReference type="InterPro" id="IPR002478">
    <property type="entry name" value="PUA"/>
</dbReference>
<feature type="domain" description="PUA" evidence="6">
    <location>
        <begin position="237"/>
        <end position="315"/>
    </location>
</feature>
<protein>
    <recommendedName>
        <fullName evidence="6">PUA domain-containing protein</fullName>
    </recommendedName>
</protein>